<evidence type="ECO:0000256" key="7">
    <source>
        <dbReference type="ARBA" id="ARBA00022927"/>
    </source>
</evidence>
<evidence type="ECO:0000256" key="6">
    <source>
        <dbReference type="ARBA" id="ARBA00022583"/>
    </source>
</evidence>
<dbReference type="PANTHER" id="PTHR22780">
    <property type="entry name" value="ADAPTIN, ALPHA/GAMMA/EPSILON"/>
    <property type="match status" value="1"/>
</dbReference>
<keyword evidence="4 10" id="KW-0813">Transport</keyword>
<dbReference type="GO" id="GO:0006886">
    <property type="term" value="P:intracellular protein transport"/>
    <property type="evidence" value="ECO:0007669"/>
    <property type="project" value="UniProtKB-UniRule"/>
</dbReference>
<dbReference type="AlphaFoldDB" id="A0A2J8XS17"/>
<dbReference type="Gene3D" id="2.60.40.1230">
    <property type="match status" value="1"/>
</dbReference>
<dbReference type="EMBL" id="NDHI03003334">
    <property type="protein sequence ID" value="PNJ84804.1"/>
    <property type="molecule type" value="Genomic_DNA"/>
</dbReference>
<evidence type="ECO:0000256" key="1">
    <source>
        <dbReference type="ARBA" id="ARBA00004236"/>
    </source>
</evidence>
<evidence type="ECO:0000256" key="12">
    <source>
        <dbReference type="SAM" id="MobiDB-lite"/>
    </source>
</evidence>
<comment type="similarity">
    <text evidence="3 10">Belongs to the adaptor complexes large subunit family.</text>
</comment>
<dbReference type="Pfam" id="PF02296">
    <property type="entry name" value="Alpha_adaptin_C"/>
    <property type="match status" value="1"/>
</dbReference>
<dbReference type="GO" id="GO:0072583">
    <property type="term" value="P:clathrin-dependent endocytosis"/>
    <property type="evidence" value="ECO:0007669"/>
    <property type="project" value="InterPro"/>
</dbReference>
<accession>A0A2J8XS17</accession>
<comment type="subcellular location">
    <subcellularLocation>
        <location evidence="1">Cell membrane</location>
    </subcellularLocation>
    <subcellularLocation>
        <location evidence="2">Membrane</location>
        <location evidence="2">Coated pit</location>
        <topology evidence="2">Peripheral membrane protein</topology>
        <orientation evidence="2">Cytoplasmic side</orientation>
    </subcellularLocation>
</comment>
<comment type="function">
    <text evidence="10">Component of the adaptor protein complex 2 (AP-2). Adaptor protein complexes function in protein transport via transport vesicles in different membrane traffic pathways. Adaptor protein complexes are vesicle coat components and appear to be involved in cargo selection and vesicle formation. AP-2 is involved in clathrin-dependent endocytosis in which cargo proteins are incorporated into vesicles surrounded by clathrin (clathrin-coated vesicles, CCVs) which are destined for fusion with the early endosome. The clathrin lattice serves as a mechanical scaffold but is itself unable to bind directly to membrane components. Clathrin-associated adaptor protein (AP) complexes which can bind directly to both the clathrin lattice and to the lipid and protein components of membranes are considered to be the major clathrin adaptors contributing the CCV formation. AP-2 also serves as a cargo receptor to selectively sort the membrane proteins involved in receptor-mediated endocytosis. AP-2 seems to play a role in the recycling of synaptic vesicle membranes from the presynaptic surface. AP-2 recognizes Y-X-X-[FILMV] (Y-X-X-Phi) and [ED]-X-X-X-L-[LI] endocytosis signal motifs within the cytosolic tails of transmembrane cargo molecules. AP-2 may also play a role in maintaining normal post-endocytic trafficking through the ARF6-regulated, non-clathrin pathway. The AP-2 alpha subunit binds polyphosphoinositide-containing lipids, positioning AP-2 on the membrane. The AP-2 alpha subunit acts via its C-terminal appendage domain as a scaffolding platform for endocytic accessory proteins. The AP-2 alpha and AP-2 sigma subunits are thought to contribute to the recognition of the [ED]-X-X-X-L-[LI] motif.</text>
</comment>
<evidence type="ECO:0000256" key="5">
    <source>
        <dbReference type="ARBA" id="ARBA00022475"/>
    </source>
</evidence>
<dbReference type="GO" id="GO:0035615">
    <property type="term" value="F:clathrin adaptor activity"/>
    <property type="evidence" value="ECO:0007669"/>
    <property type="project" value="InterPro"/>
</dbReference>
<dbReference type="SUPFAM" id="SSF49348">
    <property type="entry name" value="Clathrin adaptor appendage domain"/>
    <property type="match status" value="1"/>
</dbReference>
<dbReference type="InterPro" id="IPR009028">
    <property type="entry name" value="Coatomer/calthrin_app_sub_C"/>
</dbReference>
<dbReference type="FunFam" id="2.60.40.1230:FF:000003">
    <property type="entry name" value="AP-2 complex subunit alpha"/>
    <property type="match status" value="1"/>
</dbReference>
<evidence type="ECO:0000256" key="10">
    <source>
        <dbReference type="PIRNR" id="PIRNR037091"/>
    </source>
</evidence>
<dbReference type="InterPro" id="IPR017104">
    <property type="entry name" value="AP2_complex_asu"/>
</dbReference>
<evidence type="ECO:0000259" key="13">
    <source>
        <dbReference type="SMART" id="SM00809"/>
    </source>
</evidence>
<feature type="binding site" evidence="11">
    <location>
        <begin position="57"/>
        <end position="61"/>
    </location>
    <ligand>
        <name>a 1,2-diacyl-sn-glycero-3-phospho-(1D-myo-inositol-3,4,5-trisphosphate)</name>
        <dbReference type="ChEBI" id="CHEBI:57836"/>
    </ligand>
</feature>
<dbReference type="SUPFAM" id="SSF55711">
    <property type="entry name" value="Subdomain of clathrin and coatomer appendage domain"/>
    <property type="match status" value="1"/>
</dbReference>
<keyword evidence="5" id="KW-1003">Cell membrane</keyword>
<dbReference type="InterPro" id="IPR012295">
    <property type="entry name" value="TBP_dom_sf"/>
</dbReference>
<name>A0A2J8XS17_PONAB</name>
<dbReference type="InterPro" id="IPR013041">
    <property type="entry name" value="Clathrin_app_Ig-like_sf"/>
</dbReference>
<protein>
    <recommendedName>
        <fullName evidence="10">AP-2 complex subunit alpha</fullName>
    </recommendedName>
</protein>
<dbReference type="FunFam" id="1.25.10.10:FF:000020">
    <property type="entry name" value="AP-2 complex subunit alpha"/>
    <property type="match status" value="1"/>
</dbReference>
<evidence type="ECO:0000256" key="8">
    <source>
        <dbReference type="ARBA" id="ARBA00023136"/>
    </source>
</evidence>
<dbReference type="InterPro" id="IPR016024">
    <property type="entry name" value="ARM-type_fold"/>
</dbReference>
<dbReference type="Pfam" id="PF02883">
    <property type="entry name" value="Alpha_adaptinC2"/>
    <property type="match status" value="1"/>
</dbReference>
<dbReference type="InterPro" id="IPR008152">
    <property type="entry name" value="Clathrin_a/b/g-adaptin_app_Ig"/>
</dbReference>
<dbReference type="SMART" id="SM00809">
    <property type="entry name" value="Alpha_adaptinC2"/>
    <property type="match status" value="1"/>
</dbReference>
<dbReference type="InterPro" id="IPR003164">
    <property type="entry name" value="Clathrin_a-adaptin_app_sub_C"/>
</dbReference>
<dbReference type="GO" id="GO:0036020">
    <property type="term" value="C:endolysosome membrane"/>
    <property type="evidence" value="ECO:0007669"/>
    <property type="project" value="UniProtKB-ARBA"/>
</dbReference>
<dbReference type="Pfam" id="PF01602">
    <property type="entry name" value="Adaptin_N"/>
    <property type="match status" value="1"/>
</dbReference>
<reference evidence="14" key="1">
    <citation type="submission" date="2017-12" db="EMBL/GenBank/DDBJ databases">
        <title>High-resolution comparative analysis of great ape genomes.</title>
        <authorList>
            <person name="Pollen A."/>
            <person name="Hastie A."/>
            <person name="Hormozdiari F."/>
            <person name="Dougherty M."/>
            <person name="Liu R."/>
            <person name="Chaisson M."/>
            <person name="Hoppe E."/>
            <person name="Hill C."/>
            <person name="Pang A."/>
            <person name="Hillier L."/>
            <person name="Baker C."/>
            <person name="Armstrong J."/>
            <person name="Shendure J."/>
            <person name="Paten B."/>
            <person name="Wilson R."/>
            <person name="Chao H."/>
            <person name="Schneider V."/>
            <person name="Ventura M."/>
            <person name="Kronenberg Z."/>
            <person name="Murali S."/>
            <person name="Gordon D."/>
            <person name="Cantsilieris S."/>
            <person name="Munson K."/>
            <person name="Nelson B."/>
            <person name="Raja A."/>
            <person name="Underwood J."/>
            <person name="Diekhans M."/>
            <person name="Fiddes I."/>
            <person name="Haussler D."/>
            <person name="Eichler E."/>
        </authorList>
    </citation>
    <scope>NUCLEOTIDE SEQUENCE [LARGE SCALE GENOMIC DNA]</scope>
    <source>
        <strain evidence="14">Susie</strain>
    </source>
</reference>
<feature type="region of interest" description="Disordered" evidence="12">
    <location>
        <begin position="612"/>
        <end position="681"/>
    </location>
</feature>
<dbReference type="InterPro" id="IPR002553">
    <property type="entry name" value="Clathrin/coatomer_adapt-like_N"/>
</dbReference>
<evidence type="ECO:0000256" key="4">
    <source>
        <dbReference type="ARBA" id="ARBA00022448"/>
    </source>
</evidence>
<evidence type="ECO:0000256" key="2">
    <source>
        <dbReference type="ARBA" id="ARBA00004277"/>
    </source>
</evidence>
<comment type="subunit">
    <text evidence="10">Adaptor protein complex 2 (AP-2) is a heterotetramer composed of two large adaptins (alpha-type subunit AP2A1 or AP2A2 and beta-type subunit AP2B1), a medium adaptin (mu-type subunit AP2M1) and a small adaptin (sigma-type subunit AP2S1).</text>
</comment>
<keyword evidence="9 10" id="KW-0168">Coated pit</keyword>
<dbReference type="FunFam" id="3.30.310.10:FF:000004">
    <property type="entry name" value="AP-2 complex subunit alpha"/>
    <property type="match status" value="1"/>
</dbReference>
<organism evidence="14">
    <name type="scientific">Pongo abelii</name>
    <name type="common">Sumatran orangutan</name>
    <name type="synonym">Pongo pygmaeus abelii</name>
    <dbReference type="NCBI Taxonomy" id="9601"/>
    <lineage>
        <taxon>Eukaryota</taxon>
        <taxon>Metazoa</taxon>
        <taxon>Chordata</taxon>
        <taxon>Craniata</taxon>
        <taxon>Vertebrata</taxon>
        <taxon>Euteleostomi</taxon>
        <taxon>Mammalia</taxon>
        <taxon>Eutheria</taxon>
        <taxon>Euarchontoglires</taxon>
        <taxon>Primates</taxon>
        <taxon>Haplorrhini</taxon>
        <taxon>Catarrhini</taxon>
        <taxon>Hominidae</taxon>
        <taxon>Pongo</taxon>
    </lineage>
</organism>
<evidence type="ECO:0000256" key="3">
    <source>
        <dbReference type="ARBA" id="ARBA00006613"/>
    </source>
</evidence>
<dbReference type="PIRSF" id="PIRSF037091">
    <property type="entry name" value="AP2_complex_alpha"/>
    <property type="match status" value="1"/>
</dbReference>
<keyword evidence="7 10" id="KW-0653">Protein transport</keyword>
<feature type="compositionally biased region" description="Low complexity" evidence="12">
    <location>
        <begin position="646"/>
        <end position="667"/>
    </location>
</feature>
<keyword evidence="8 10" id="KW-0472">Membrane</keyword>
<dbReference type="InterPro" id="IPR050840">
    <property type="entry name" value="Adaptor_Complx_Large_Subunit"/>
</dbReference>
<feature type="domain" description="Clathrin adaptor alpha/beta/gamma-adaptin appendage Ig-like subdomain" evidence="13">
    <location>
        <begin position="707"/>
        <end position="820"/>
    </location>
</feature>
<feature type="binding site" evidence="11">
    <location>
        <position position="53"/>
    </location>
    <ligand>
        <name>a 1,2-diacyl-sn-glycero-3-phospho-(1D-myo-inositol-3,4,5-trisphosphate)</name>
        <dbReference type="ChEBI" id="CHEBI:57836"/>
    </ligand>
</feature>
<feature type="binding site" evidence="11">
    <location>
        <begin position="11"/>
        <end position="12"/>
    </location>
    <ligand>
        <name>a 1,2-diacyl-sn-glycero-3-phospho-(1D-myo-inositol-3,4,5-trisphosphate)</name>
        <dbReference type="ChEBI" id="CHEBI:57836"/>
    </ligand>
</feature>
<sequence length="939" mass="103951">MPAVSKGDGMRGLAVFISDIRNCKSKEAEIKRINKELANIRSKFKGDKALDGYSKKKYVCKLLFIFLLGHDIDFGHMEAVNLLSSNRYTEKQIGYLFISVLVNSNSELIRLINNAIKNDLASRNPTFMGLALHCIASVGSREMAEAFAGEIPKVLVAGDTMDSVKQSAALCLLRLYRTSPDLVPMGDWTSRVVHLLNDQHLGVVTAATSLITTLAQKNPEEFKTSVSLAVSRLSRIVTSASTDLQDYTYYFVPAPWLSVKLLRLLQCYPPPDPAVRGRLTECLETILNKAQEPPKSKKVQHSNAKNAVLFEAISLIIHHDSEPNLLVRACNQLGQFLQHRETNLRYLALESMCTLASSEFSHEAVKTHIETVINALKTERDVSVRQRAVDLLYAMCDRSNAPQIVAEMLSYLETADYSIREEIVLKVAILAEKYAVDYTWYVDTILNLIRIAGDYVSEEVWYRVIQIVINRDDVQGYAAKTVFEALQAPACHENLVKVGGYILGEFGNLIAGDPRSSPLIQFNLLHSKFHLCSVPTRALLLSTYIKFVNLFPEVKPTIQDVLRSDSQLRNADVELQQRAVEYLRLSTVASTDILATVLEEMPPFPERESSILAKLKKKKGPSTVTDLEDTKRERSVDVNGGPEPAPASTSAVSTPSPSADLLGLGAAPPAPAGPPPSSSGGGLLVDVFSDSASVVAPLAPGSEDNFARFVCKNNGVLFENQLLQIGLKSEFRQNLGRMFIFYGNKTSTQFLNFTPTLICSDDLQPNLNLQTKPVDPTVEGGAQVQQVVNIECVSDFTEAPVLNIQFRYGGTFQNVSVQLPITLNKFFQPTEMASQDFFQRWKQLSNPQQEVQNIFKAKHPMDTEVTKAKIIGFGSALLEEVDPNPANFVGAGIIHTKTTQIGCLLRLEPNLQAQMYRLTLRTSKEAVSQRLCELLSAQF</sequence>
<feature type="binding site" evidence="11">
    <location>
        <position position="43"/>
    </location>
    <ligand>
        <name>a 1,2-diacyl-sn-glycero-3-phospho-(1D-myo-inositol-3,4,5-trisphosphate)</name>
        <dbReference type="ChEBI" id="CHEBI:57836"/>
    </ligand>
</feature>
<gene>
    <name evidence="14" type="ORF">CR201_G0053079</name>
</gene>
<evidence type="ECO:0000256" key="11">
    <source>
        <dbReference type="PIRSR" id="PIRSR037091-1"/>
    </source>
</evidence>
<proteinExistence type="inferred from homology"/>
<evidence type="ECO:0000313" key="14">
    <source>
        <dbReference type="EMBL" id="PNJ84804.1"/>
    </source>
</evidence>
<feature type="compositionally biased region" description="Pro residues" evidence="12">
    <location>
        <begin position="668"/>
        <end position="677"/>
    </location>
</feature>
<comment type="caution">
    <text evidence="14">The sequence shown here is derived from an EMBL/GenBank/DDBJ whole genome shotgun (WGS) entry which is preliminary data.</text>
</comment>
<keyword evidence="6 10" id="KW-0254">Endocytosis</keyword>
<evidence type="ECO:0000256" key="9">
    <source>
        <dbReference type="ARBA" id="ARBA00023176"/>
    </source>
</evidence>
<dbReference type="SUPFAM" id="SSF48371">
    <property type="entry name" value="ARM repeat"/>
    <property type="match status" value="1"/>
</dbReference>
<dbReference type="Gene3D" id="1.25.10.10">
    <property type="entry name" value="Leucine-rich Repeat Variant"/>
    <property type="match status" value="1"/>
</dbReference>
<dbReference type="GO" id="GO:0030122">
    <property type="term" value="C:AP-2 adaptor complex"/>
    <property type="evidence" value="ECO:0007669"/>
    <property type="project" value="InterPro"/>
</dbReference>
<dbReference type="Gene3D" id="3.30.310.10">
    <property type="entry name" value="TATA-Binding Protein"/>
    <property type="match status" value="1"/>
</dbReference>
<dbReference type="InterPro" id="IPR011989">
    <property type="entry name" value="ARM-like"/>
</dbReference>